<protein>
    <submittedName>
        <fullName evidence="1">Uncharacterized protein</fullName>
    </submittedName>
</protein>
<gene>
    <name evidence="1" type="ORF">RHMOL_Rhmol10G0207700</name>
</gene>
<dbReference type="Proteomes" id="UP001062846">
    <property type="component" value="Chromosome 10"/>
</dbReference>
<keyword evidence="2" id="KW-1185">Reference proteome</keyword>
<evidence type="ECO:0000313" key="1">
    <source>
        <dbReference type="EMBL" id="KAI8535870.1"/>
    </source>
</evidence>
<dbReference type="EMBL" id="CM046397">
    <property type="protein sequence ID" value="KAI8535870.1"/>
    <property type="molecule type" value="Genomic_DNA"/>
</dbReference>
<reference evidence="1" key="1">
    <citation type="submission" date="2022-02" db="EMBL/GenBank/DDBJ databases">
        <title>Plant Genome Project.</title>
        <authorList>
            <person name="Zhang R.-G."/>
        </authorList>
    </citation>
    <scope>NUCLEOTIDE SEQUENCE</scope>
    <source>
        <strain evidence="1">AT1</strain>
    </source>
</reference>
<evidence type="ECO:0000313" key="2">
    <source>
        <dbReference type="Proteomes" id="UP001062846"/>
    </source>
</evidence>
<comment type="caution">
    <text evidence="1">The sequence shown here is derived from an EMBL/GenBank/DDBJ whole genome shotgun (WGS) entry which is preliminary data.</text>
</comment>
<name>A0ACC0M4I1_RHOML</name>
<organism evidence="1 2">
    <name type="scientific">Rhododendron molle</name>
    <name type="common">Chinese azalea</name>
    <name type="synonym">Azalea mollis</name>
    <dbReference type="NCBI Taxonomy" id="49168"/>
    <lineage>
        <taxon>Eukaryota</taxon>
        <taxon>Viridiplantae</taxon>
        <taxon>Streptophyta</taxon>
        <taxon>Embryophyta</taxon>
        <taxon>Tracheophyta</taxon>
        <taxon>Spermatophyta</taxon>
        <taxon>Magnoliopsida</taxon>
        <taxon>eudicotyledons</taxon>
        <taxon>Gunneridae</taxon>
        <taxon>Pentapetalae</taxon>
        <taxon>asterids</taxon>
        <taxon>Ericales</taxon>
        <taxon>Ericaceae</taxon>
        <taxon>Ericoideae</taxon>
        <taxon>Rhodoreae</taxon>
        <taxon>Rhododendron</taxon>
    </lineage>
</organism>
<sequence>MGICKRPLVQLLWVVMVFIFAFAQCHGSRSTNVMFNVNPRSQNSGQFLGFLPRSIPIPVSGPSRKHNDIGLQSWKSP</sequence>
<proteinExistence type="predicted"/>
<accession>A0ACC0M4I1</accession>